<evidence type="ECO:0000313" key="2">
    <source>
        <dbReference type="Proteomes" id="UP001055811"/>
    </source>
</evidence>
<keyword evidence="2" id="KW-1185">Reference proteome</keyword>
<accession>A0ACB9BHB7</accession>
<proteinExistence type="predicted"/>
<gene>
    <name evidence="1" type="ORF">L2E82_32479</name>
</gene>
<sequence length="142" mass="16450">MARQSKGRQKIEIKRIIDESSLLVSFSKRHSCIFKKASELCTLCRVEMAIIVFSPNKKVLSFGHQSVQAIVDRFLEHNSSPSSRTSQLVLQYRITKIHELNMQLTNLLGVEELDKLKVAMLEMKENCERQAEKLMSERWLTL</sequence>
<dbReference type="EMBL" id="CM042014">
    <property type="protein sequence ID" value="KAI3721467.1"/>
    <property type="molecule type" value="Genomic_DNA"/>
</dbReference>
<name>A0ACB9BHB7_CICIN</name>
<organism evidence="1 2">
    <name type="scientific">Cichorium intybus</name>
    <name type="common">Chicory</name>
    <dbReference type="NCBI Taxonomy" id="13427"/>
    <lineage>
        <taxon>Eukaryota</taxon>
        <taxon>Viridiplantae</taxon>
        <taxon>Streptophyta</taxon>
        <taxon>Embryophyta</taxon>
        <taxon>Tracheophyta</taxon>
        <taxon>Spermatophyta</taxon>
        <taxon>Magnoliopsida</taxon>
        <taxon>eudicotyledons</taxon>
        <taxon>Gunneridae</taxon>
        <taxon>Pentapetalae</taxon>
        <taxon>asterids</taxon>
        <taxon>campanulids</taxon>
        <taxon>Asterales</taxon>
        <taxon>Asteraceae</taxon>
        <taxon>Cichorioideae</taxon>
        <taxon>Cichorieae</taxon>
        <taxon>Cichoriinae</taxon>
        <taxon>Cichorium</taxon>
    </lineage>
</organism>
<evidence type="ECO:0000313" key="1">
    <source>
        <dbReference type="EMBL" id="KAI3721467.1"/>
    </source>
</evidence>
<comment type="caution">
    <text evidence="1">The sequence shown here is derived from an EMBL/GenBank/DDBJ whole genome shotgun (WGS) entry which is preliminary data.</text>
</comment>
<reference evidence="1 2" key="2">
    <citation type="journal article" date="2022" name="Mol. Ecol. Resour.">
        <title>The genomes of chicory, endive, great burdock and yacon provide insights into Asteraceae paleo-polyploidization history and plant inulin production.</title>
        <authorList>
            <person name="Fan W."/>
            <person name="Wang S."/>
            <person name="Wang H."/>
            <person name="Wang A."/>
            <person name="Jiang F."/>
            <person name="Liu H."/>
            <person name="Zhao H."/>
            <person name="Xu D."/>
            <person name="Zhang Y."/>
        </authorList>
    </citation>
    <scope>NUCLEOTIDE SEQUENCE [LARGE SCALE GENOMIC DNA]</scope>
    <source>
        <strain evidence="2">cv. Punajuju</strain>
        <tissue evidence="1">Leaves</tissue>
    </source>
</reference>
<dbReference type="Proteomes" id="UP001055811">
    <property type="component" value="Linkage Group LG06"/>
</dbReference>
<reference evidence="2" key="1">
    <citation type="journal article" date="2022" name="Mol. Ecol. Resour.">
        <title>The genomes of chicory, endive, great burdock and yacon provide insights into Asteraceae palaeo-polyploidization history and plant inulin production.</title>
        <authorList>
            <person name="Fan W."/>
            <person name="Wang S."/>
            <person name="Wang H."/>
            <person name="Wang A."/>
            <person name="Jiang F."/>
            <person name="Liu H."/>
            <person name="Zhao H."/>
            <person name="Xu D."/>
            <person name="Zhang Y."/>
        </authorList>
    </citation>
    <scope>NUCLEOTIDE SEQUENCE [LARGE SCALE GENOMIC DNA]</scope>
    <source>
        <strain evidence="2">cv. Punajuju</strain>
    </source>
</reference>
<protein>
    <submittedName>
        <fullName evidence="1">Uncharacterized protein</fullName>
    </submittedName>
</protein>